<dbReference type="EMBL" id="KV449106">
    <property type="protein sequence ID" value="OAX32135.1"/>
    <property type="molecule type" value="Genomic_DNA"/>
</dbReference>
<proteinExistence type="predicted"/>
<gene>
    <name evidence="2" type="ORF">K503DRAFT_805473</name>
</gene>
<reference evidence="2 3" key="1">
    <citation type="submission" date="2016-06" db="EMBL/GenBank/DDBJ databases">
        <title>Comparative genomics of the ectomycorrhizal sister species Rhizopogon vinicolor and Rhizopogon vesiculosus (Basidiomycota: Boletales) reveals a divergence of the mating type B locus.</title>
        <authorList>
            <consortium name="DOE Joint Genome Institute"/>
            <person name="Mujic A.B."/>
            <person name="Kuo A."/>
            <person name="Tritt A."/>
            <person name="Lipzen A."/>
            <person name="Chen C."/>
            <person name="Johnson J."/>
            <person name="Sharma A."/>
            <person name="Barry K."/>
            <person name="Grigoriev I.V."/>
            <person name="Spatafora J.W."/>
        </authorList>
    </citation>
    <scope>NUCLEOTIDE SEQUENCE [LARGE SCALE GENOMIC DNA]</scope>
    <source>
        <strain evidence="2 3">AM-OR11-026</strain>
    </source>
</reference>
<accession>A0A1B7MHR2</accession>
<evidence type="ECO:0000313" key="2">
    <source>
        <dbReference type="EMBL" id="OAX32135.1"/>
    </source>
</evidence>
<feature type="region of interest" description="Disordered" evidence="1">
    <location>
        <begin position="1"/>
        <end position="20"/>
    </location>
</feature>
<protein>
    <submittedName>
        <fullName evidence="2">Uncharacterized protein</fullName>
    </submittedName>
</protein>
<dbReference type="InParanoid" id="A0A1B7MHR2"/>
<dbReference type="OrthoDB" id="2689348at2759"/>
<feature type="region of interest" description="Disordered" evidence="1">
    <location>
        <begin position="91"/>
        <end position="154"/>
    </location>
</feature>
<keyword evidence="3" id="KW-1185">Reference proteome</keyword>
<feature type="compositionally biased region" description="Polar residues" evidence="1">
    <location>
        <begin position="138"/>
        <end position="154"/>
    </location>
</feature>
<evidence type="ECO:0000313" key="3">
    <source>
        <dbReference type="Proteomes" id="UP000092154"/>
    </source>
</evidence>
<evidence type="ECO:0000256" key="1">
    <source>
        <dbReference type="SAM" id="MobiDB-lite"/>
    </source>
</evidence>
<dbReference type="Proteomes" id="UP000092154">
    <property type="component" value="Unassembled WGS sequence"/>
</dbReference>
<name>A0A1B7MHR2_9AGAM</name>
<sequence length="154" mass="16766">MSYLSKTVSATGSSEYPSSARQLGPSASWHTFCKFSFQSCSLDDLIDIADALQVPTSRTKRGLSNVIREHFELHLELKDDVRFSGLFTGRSRSQKRSFNEGPSDENDQNAPPATRPCLEIIPFHSAAAPSPGGPPSTPRNILATSSSHNAFEPI</sequence>
<dbReference type="AlphaFoldDB" id="A0A1B7MHR2"/>
<organism evidence="2 3">
    <name type="scientific">Rhizopogon vinicolor AM-OR11-026</name>
    <dbReference type="NCBI Taxonomy" id="1314800"/>
    <lineage>
        <taxon>Eukaryota</taxon>
        <taxon>Fungi</taxon>
        <taxon>Dikarya</taxon>
        <taxon>Basidiomycota</taxon>
        <taxon>Agaricomycotina</taxon>
        <taxon>Agaricomycetes</taxon>
        <taxon>Agaricomycetidae</taxon>
        <taxon>Boletales</taxon>
        <taxon>Suillineae</taxon>
        <taxon>Rhizopogonaceae</taxon>
        <taxon>Rhizopogon</taxon>
    </lineage>
</organism>